<evidence type="ECO:0000313" key="2">
    <source>
        <dbReference type="EMBL" id="RPJ65569.1"/>
    </source>
</evidence>
<dbReference type="InterPro" id="IPR046336">
    <property type="entry name" value="Lon_prtase_N_sf"/>
</dbReference>
<proteinExistence type="predicted"/>
<comment type="caution">
    <text evidence="2">The sequence shown here is derived from an EMBL/GenBank/DDBJ whole genome shotgun (WGS) entry which is preliminary data.</text>
</comment>
<dbReference type="SMART" id="SM00464">
    <property type="entry name" value="LON"/>
    <property type="match status" value="1"/>
</dbReference>
<gene>
    <name evidence="2" type="ORF">DRW07_12120</name>
</gene>
<dbReference type="InterPro" id="IPR015947">
    <property type="entry name" value="PUA-like_sf"/>
</dbReference>
<dbReference type="AlphaFoldDB" id="A0A3N5Y5P1"/>
<evidence type="ECO:0000259" key="1">
    <source>
        <dbReference type="PROSITE" id="PS51787"/>
    </source>
</evidence>
<accession>A0A3N5Y5P1</accession>
<evidence type="ECO:0000313" key="3">
    <source>
        <dbReference type="Proteomes" id="UP000275281"/>
    </source>
</evidence>
<sequence>MLYKHCPLFPLSAHLLPGGRMTLRIFEPRYVRMVKEACAQNAGFVICMLNASGSKDDNTHIYPIGTYAEIVDFDMLEDGLLSITVVGKQAVNIQNIGTESDNLRVADCVPISPWCCDVDEADISVMRDKLKQIFERYNELNILYETPDFEDPIWVIHRWLELIPVDPEQKQYFIGQKDCSLVLQFLKELVD</sequence>
<dbReference type="PANTHER" id="PTHR46732">
    <property type="entry name" value="ATP-DEPENDENT PROTEASE LA (LON) DOMAIN PROTEIN"/>
    <property type="match status" value="1"/>
</dbReference>
<reference evidence="2 3" key="1">
    <citation type="submission" date="2018-11" db="EMBL/GenBank/DDBJ databases">
        <authorList>
            <person name="Ye M.-Q."/>
            <person name="Du Z.-J."/>
        </authorList>
    </citation>
    <scope>NUCLEOTIDE SEQUENCE [LARGE SCALE GENOMIC DNA]</scope>
    <source>
        <strain evidence="2 3">U0105</strain>
    </source>
</reference>
<dbReference type="PROSITE" id="PS51787">
    <property type="entry name" value="LON_N"/>
    <property type="match status" value="1"/>
</dbReference>
<keyword evidence="3" id="KW-1185">Reference proteome</keyword>
<dbReference type="Pfam" id="PF02190">
    <property type="entry name" value="LON_substr_bdg"/>
    <property type="match status" value="1"/>
</dbReference>
<dbReference type="Gene3D" id="2.30.130.40">
    <property type="entry name" value="LON domain-like"/>
    <property type="match status" value="1"/>
</dbReference>
<dbReference type="OrthoDB" id="8558970at2"/>
<dbReference type="EMBL" id="RPOK01000004">
    <property type="protein sequence ID" value="RPJ65569.1"/>
    <property type="molecule type" value="Genomic_DNA"/>
</dbReference>
<dbReference type="InterPro" id="IPR003111">
    <property type="entry name" value="Lon_prtase_N"/>
</dbReference>
<dbReference type="SUPFAM" id="SSF88697">
    <property type="entry name" value="PUA domain-like"/>
    <property type="match status" value="1"/>
</dbReference>
<dbReference type="RefSeq" id="WP_124028201.1">
    <property type="nucleotide sequence ID" value="NZ_JBHRSN010000007.1"/>
</dbReference>
<feature type="domain" description="Lon N-terminal" evidence="1">
    <location>
        <begin position="1"/>
        <end position="191"/>
    </location>
</feature>
<dbReference type="Proteomes" id="UP000275281">
    <property type="component" value="Unassembled WGS sequence"/>
</dbReference>
<name>A0A3N5Y5P1_9ALTE</name>
<dbReference type="PANTHER" id="PTHR46732:SF8">
    <property type="entry name" value="ATP-DEPENDENT PROTEASE LA (LON) DOMAIN PROTEIN"/>
    <property type="match status" value="1"/>
</dbReference>
<organism evidence="2 3">
    <name type="scientific">Alteromonas sediminis</name>
    <dbReference type="NCBI Taxonomy" id="2259342"/>
    <lineage>
        <taxon>Bacteria</taxon>
        <taxon>Pseudomonadati</taxon>
        <taxon>Pseudomonadota</taxon>
        <taxon>Gammaproteobacteria</taxon>
        <taxon>Alteromonadales</taxon>
        <taxon>Alteromonadaceae</taxon>
        <taxon>Alteromonas/Salinimonas group</taxon>
        <taxon>Alteromonas</taxon>
    </lineage>
</organism>
<protein>
    <submittedName>
        <fullName evidence="2">Peptidase S16</fullName>
    </submittedName>
</protein>